<sequence length="66" mass="7469">MVTKKLYNQDPYKQLFTASLQRSDRDEQGRIVLDQTAFYPTGGDQPHDTGTLNGLHVLDVGRSDFI</sequence>
<dbReference type="InterPro" id="IPR009000">
    <property type="entry name" value="Transl_B-barrel_sf"/>
</dbReference>
<comment type="caution">
    <text evidence="1">The sequence shown here is derived from an EMBL/GenBank/DDBJ whole genome shotgun (WGS) entry which is preliminary data.</text>
</comment>
<dbReference type="EMBL" id="JARZFX010000019">
    <property type="protein sequence ID" value="MEC5425763.1"/>
    <property type="molecule type" value="Genomic_DNA"/>
</dbReference>
<dbReference type="Gene3D" id="2.40.30.130">
    <property type="match status" value="1"/>
</dbReference>
<name>A0ABU6KKU7_9BACI</name>
<reference evidence="1 2" key="1">
    <citation type="journal article" date="2024" name="Int. J. Syst. Evol. Microbiol.">
        <title>Virgibacillus tibetensis sp. nov., isolated from salt lake on the Tibetan Plateau of China.</title>
        <authorList>
            <person name="Phurbu D."/>
            <person name="Liu Z.-X."/>
            <person name="Wang R."/>
            <person name="Zheng Y.-Y."/>
            <person name="Liu H.-C."/>
            <person name="Zhou Y.-G."/>
            <person name="Yu Y.-J."/>
            <person name="Li A.-H."/>
        </authorList>
    </citation>
    <scope>NUCLEOTIDE SEQUENCE [LARGE SCALE GENOMIC DNA]</scope>
    <source>
        <strain evidence="1 2">C22-A2</strain>
    </source>
</reference>
<evidence type="ECO:0000313" key="1">
    <source>
        <dbReference type="EMBL" id="MEC5425763.1"/>
    </source>
</evidence>
<proteinExistence type="predicted"/>
<dbReference type="Proteomes" id="UP001335737">
    <property type="component" value="Unassembled WGS sequence"/>
</dbReference>
<evidence type="ECO:0000313" key="2">
    <source>
        <dbReference type="Proteomes" id="UP001335737"/>
    </source>
</evidence>
<dbReference type="SUPFAM" id="SSF50447">
    <property type="entry name" value="Translation proteins"/>
    <property type="match status" value="1"/>
</dbReference>
<protein>
    <recommendedName>
        <fullName evidence="3">Alanyl-tRNA synthetase class IIc N-terminal domain-containing protein</fullName>
    </recommendedName>
</protein>
<organism evidence="1 2">
    <name type="scientific">Virgibacillus tibetensis</name>
    <dbReference type="NCBI Taxonomy" id="3042313"/>
    <lineage>
        <taxon>Bacteria</taxon>
        <taxon>Bacillati</taxon>
        <taxon>Bacillota</taxon>
        <taxon>Bacilli</taxon>
        <taxon>Bacillales</taxon>
        <taxon>Bacillaceae</taxon>
        <taxon>Virgibacillus</taxon>
    </lineage>
</organism>
<dbReference type="RefSeq" id="WP_327609295.1">
    <property type="nucleotide sequence ID" value="NZ_JARZFX010000019.1"/>
</dbReference>
<accession>A0ABU6KKU7</accession>
<evidence type="ECO:0008006" key="3">
    <source>
        <dbReference type="Google" id="ProtNLM"/>
    </source>
</evidence>
<gene>
    <name evidence="1" type="ORF">QGM71_20040</name>
</gene>
<keyword evidence="2" id="KW-1185">Reference proteome</keyword>